<dbReference type="SUPFAM" id="SSF55874">
    <property type="entry name" value="ATPase domain of HSP90 chaperone/DNA topoisomerase II/histidine kinase"/>
    <property type="match status" value="1"/>
</dbReference>
<name>A0ABR8UHV9_9GAMM</name>
<dbReference type="SMART" id="SM00388">
    <property type="entry name" value="HisKA"/>
    <property type="match status" value="1"/>
</dbReference>
<dbReference type="InterPro" id="IPR036890">
    <property type="entry name" value="HATPase_C_sf"/>
</dbReference>
<evidence type="ECO:0000256" key="1">
    <source>
        <dbReference type="ARBA" id="ARBA00000085"/>
    </source>
</evidence>
<dbReference type="SMART" id="SM00387">
    <property type="entry name" value="HATPase_c"/>
    <property type="match status" value="1"/>
</dbReference>
<feature type="compositionally biased region" description="Low complexity" evidence="6">
    <location>
        <begin position="12"/>
        <end position="25"/>
    </location>
</feature>
<accession>A0ABR8UHV9</accession>
<dbReference type="EMBL" id="JACSQJ010000002">
    <property type="protein sequence ID" value="MBD7987420.1"/>
    <property type="molecule type" value="Genomic_DNA"/>
</dbReference>
<dbReference type="Gene3D" id="1.10.287.130">
    <property type="match status" value="1"/>
</dbReference>
<dbReference type="PROSITE" id="PS50109">
    <property type="entry name" value="HIS_KIN"/>
    <property type="match status" value="1"/>
</dbReference>
<organism evidence="8 9">
    <name type="scientific">Luteimonas colneyensis</name>
    <dbReference type="NCBI Taxonomy" id="2762230"/>
    <lineage>
        <taxon>Bacteria</taxon>
        <taxon>Pseudomonadati</taxon>
        <taxon>Pseudomonadota</taxon>
        <taxon>Gammaproteobacteria</taxon>
        <taxon>Lysobacterales</taxon>
        <taxon>Lysobacteraceae</taxon>
        <taxon>Luteimonas</taxon>
    </lineage>
</organism>
<dbReference type="InterPro" id="IPR003594">
    <property type="entry name" value="HATPase_dom"/>
</dbReference>
<evidence type="ECO:0000256" key="5">
    <source>
        <dbReference type="ARBA" id="ARBA00022777"/>
    </source>
</evidence>
<dbReference type="CDD" id="cd00082">
    <property type="entry name" value="HisKA"/>
    <property type="match status" value="1"/>
</dbReference>
<sequence length="272" mass="29220">MKQFHDQRAAEGDAPAAAANAAASAAGDPWQKLRDCQAELERMTRDNALVSQGIAHDLRAPLRAIEGFSAMLESGSGARLDEDGRNQLARIRAAALRMASLLDALQALSRASHDALEIGEVDASLLVDWALVELCDADPTRRVESSVQPGILVRADERQLKLVFDHLLHNAWKFSAGRDAVHIDVDAGQAQDMVRIHVRDRGCGFDTRYAGRMFDPFQRLHGADEGGGHGLGLAIARRITERMGGRIGADSVPGEGSVFHVELPAAQGPASP</sequence>
<keyword evidence="3" id="KW-0597">Phosphoprotein</keyword>
<keyword evidence="4" id="KW-0808">Transferase</keyword>
<gene>
    <name evidence="8" type="ORF">H9645_05200</name>
</gene>
<evidence type="ECO:0000256" key="4">
    <source>
        <dbReference type="ARBA" id="ARBA00022679"/>
    </source>
</evidence>
<dbReference type="Proteomes" id="UP000647183">
    <property type="component" value="Unassembled WGS sequence"/>
</dbReference>
<feature type="region of interest" description="Disordered" evidence="6">
    <location>
        <begin position="1"/>
        <end position="25"/>
    </location>
</feature>
<keyword evidence="5" id="KW-0418">Kinase</keyword>
<dbReference type="Gene3D" id="3.30.565.10">
    <property type="entry name" value="Histidine kinase-like ATPase, C-terminal domain"/>
    <property type="match status" value="1"/>
</dbReference>
<proteinExistence type="predicted"/>
<dbReference type="EC" id="2.7.13.3" evidence="2"/>
<dbReference type="PANTHER" id="PTHR42878">
    <property type="entry name" value="TWO-COMPONENT HISTIDINE KINASE"/>
    <property type="match status" value="1"/>
</dbReference>
<feature type="domain" description="Histidine kinase" evidence="7">
    <location>
        <begin position="53"/>
        <end position="267"/>
    </location>
</feature>
<dbReference type="PRINTS" id="PR00344">
    <property type="entry name" value="BCTRLSENSOR"/>
</dbReference>
<protein>
    <recommendedName>
        <fullName evidence="2">histidine kinase</fullName>
        <ecNumber evidence="2">2.7.13.3</ecNumber>
    </recommendedName>
</protein>
<comment type="caution">
    <text evidence="8">The sequence shown here is derived from an EMBL/GenBank/DDBJ whole genome shotgun (WGS) entry which is preliminary data.</text>
</comment>
<evidence type="ECO:0000313" key="9">
    <source>
        <dbReference type="Proteomes" id="UP000647183"/>
    </source>
</evidence>
<evidence type="ECO:0000313" key="8">
    <source>
        <dbReference type="EMBL" id="MBD7987420.1"/>
    </source>
</evidence>
<dbReference type="RefSeq" id="WP_191728670.1">
    <property type="nucleotide sequence ID" value="NZ_JACSQJ010000002.1"/>
</dbReference>
<dbReference type="PANTHER" id="PTHR42878:SF15">
    <property type="entry name" value="BACTERIOPHYTOCHROME"/>
    <property type="match status" value="1"/>
</dbReference>
<dbReference type="Pfam" id="PF02518">
    <property type="entry name" value="HATPase_c"/>
    <property type="match status" value="1"/>
</dbReference>
<reference evidence="8 9" key="1">
    <citation type="submission" date="2020-08" db="EMBL/GenBank/DDBJ databases">
        <title>A Genomic Blueprint of the Chicken Gut Microbiome.</title>
        <authorList>
            <person name="Gilroy R."/>
            <person name="Ravi A."/>
            <person name="Getino M."/>
            <person name="Pursley I."/>
            <person name="Horton D.L."/>
            <person name="Alikhan N.-F."/>
            <person name="Baker D."/>
            <person name="Gharbi K."/>
            <person name="Hall N."/>
            <person name="Watson M."/>
            <person name="Adriaenssens E.M."/>
            <person name="Foster-Nyarko E."/>
            <person name="Jarju S."/>
            <person name="Secka A."/>
            <person name="Antonio M."/>
            <person name="Oren A."/>
            <person name="Chaudhuri R."/>
            <person name="La Ragione R.M."/>
            <person name="Hildebrand F."/>
            <person name="Pallen M.J."/>
        </authorList>
    </citation>
    <scope>NUCLEOTIDE SEQUENCE [LARGE SCALE GENOMIC DNA]</scope>
    <source>
        <strain evidence="8 9">Sa2BVA3</strain>
    </source>
</reference>
<dbReference type="Pfam" id="PF00512">
    <property type="entry name" value="HisKA"/>
    <property type="match status" value="1"/>
</dbReference>
<evidence type="ECO:0000259" key="7">
    <source>
        <dbReference type="PROSITE" id="PS50109"/>
    </source>
</evidence>
<evidence type="ECO:0000256" key="3">
    <source>
        <dbReference type="ARBA" id="ARBA00022553"/>
    </source>
</evidence>
<evidence type="ECO:0000256" key="2">
    <source>
        <dbReference type="ARBA" id="ARBA00012438"/>
    </source>
</evidence>
<dbReference type="InterPro" id="IPR036097">
    <property type="entry name" value="HisK_dim/P_sf"/>
</dbReference>
<dbReference type="InterPro" id="IPR004358">
    <property type="entry name" value="Sig_transdc_His_kin-like_C"/>
</dbReference>
<dbReference type="InterPro" id="IPR050351">
    <property type="entry name" value="BphY/WalK/GraS-like"/>
</dbReference>
<dbReference type="InterPro" id="IPR003661">
    <property type="entry name" value="HisK_dim/P_dom"/>
</dbReference>
<dbReference type="InterPro" id="IPR005467">
    <property type="entry name" value="His_kinase_dom"/>
</dbReference>
<dbReference type="SUPFAM" id="SSF47384">
    <property type="entry name" value="Homodimeric domain of signal transducing histidine kinase"/>
    <property type="match status" value="1"/>
</dbReference>
<comment type="catalytic activity">
    <reaction evidence="1">
        <text>ATP + protein L-histidine = ADP + protein N-phospho-L-histidine.</text>
        <dbReference type="EC" id="2.7.13.3"/>
    </reaction>
</comment>
<keyword evidence="9" id="KW-1185">Reference proteome</keyword>
<evidence type="ECO:0000256" key="6">
    <source>
        <dbReference type="SAM" id="MobiDB-lite"/>
    </source>
</evidence>
<feature type="compositionally biased region" description="Basic and acidic residues" evidence="6">
    <location>
        <begin position="1"/>
        <end position="11"/>
    </location>
</feature>